<comment type="subcellular location">
    <subcellularLocation>
        <location evidence="1">Cell inner membrane</location>
        <topology evidence="1">Multi-pass membrane protein</topology>
    </subcellularLocation>
</comment>
<keyword evidence="5 9" id="KW-0812">Transmembrane</keyword>
<keyword evidence="3" id="KW-1003">Cell membrane</keyword>
<sequence>HETEKSTGNGRPSDGQRSPGRASRARDRSDDAQDLWQEVSAAALVAGTAIGGGFLALPYTTAPAGAAPSAALLACSWAFLLAQALVVADLVVDASEEQGSPTGVLGVARSTLGGPGAAFVSVAFLSLMMCTLVSQFSKAGALLAPALHLQYAAGCVGAAAVLGAFEAASPAWLVASANAALTACFVAAAAGLFAGGAPLADWGRLARADWGAAPAALPSVLQLLVFAEVVPAVCSLLAFRPSRIRRALVAGSALLLAVQLGWSCLGIGLAPFAGHALRRDPLDALPRAGLGPAALPALGACAISTTVVGTSIALRSFFADAQGGREAGSPRASRAVLLFLAVASCIAATSPEAFFGAIDLAGAYPVVLLWGVAPPVMRLVQGGARRGRPRSASCFQGGRRGLQALAAASGALVLFNVSTDLASLLTGGAARWQ</sequence>
<gene>
    <name evidence="10" type="ORF">PCOR1329_LOCUS67451</name>
</gene>
<evidence type="ECO:0000256" key="8">
    <source>
        <dbReference type="SAM" id="MobiDB-lite"/>
    </source>
</evidence>
<evidence type="ECO:0000313" key="11">
    <source>
        <dbReference type="Proteomes" id="UP001189429"/>
    </source>
</evidence>
<dbReference type="Proteomes" id="UP001189429">
    <property type="component" value="Unassembled WGS sequence"/>
</dbReference>
<name>A0ABN9WHR1_9DINO</name>
<feature type="region of interest" description="Disordered" evidence="8">
    <location>
        <begin position="1"/>
        <end position="31"/>
    </location>
</feature>
<keyword evidence="4" id="KW-0997">Cell inner membrane</keyword>
<feature type="transmembrane region" description="Helical" evidence="9">
    <location>
        <begin position="148"/>
        <end position="168"/>
    </location>
</feature>
<dbReference type="PANTHER" id="PTHR32195">
    <property type="entry name" value="OS07G0662800 PROTEIN"/>
    <property type="match status" value="1"/>
</dbReference>
<feature type="transmembrane region" description="Helical" evidence="9">
    <location>
        <begin position="112"/>
        <end position="136"/>
    </location>
</feature>
<dbReference type="InterPro" id="IPR018227">
    <property type="entry name" value="Amino_acid_transport_2"/>
</dbReference>
<keyword evidence="11" id="KW-1185">Reference proteome</keyword>
<evidence type="ECO:0000256" key="4">
    <source>
        <dbReference type="ARBA" id="ARBA00022519"/>
    </source>
</evidence>
<keyword evidence="2" id="KW-0813">Transport</keyword>
<comment type="caution">
    <text evidence="10">The sequence shown here is derived from an EMBL/GenBank/DDBJ whole genome shotgun (WGS) entry which is preliminary data.</text>
</comment>
<organism evidence="10 11">
    <name type="scientific">Prorocentrum cordatum</name>
    <dbReference type="NCBI Taxonomy" id="2364126"/>
    <lineage>
        <taxon>Eukaryota</taxon>
        <taxon>Sar</taxon>
        <taxon>Alveolata</taxon>
        <taxon>Dinophyceae</taxon>
        <taxon>Prorocentrales</taxon>
        <taxon>Prorocentraceae</taxon>
        <taxon>Prorocentrum</taxon>
    </lineage>
</organism>
<evidence type="ECO:0000256" key="2">
    <source>
        <dbReference type="ARBA" id="ARBA00022448"/>
    </source>
</evidence>
<feature type="transmembrane region" description="Helical" evidence="9">
    <location>
        <begin position="69"/>
        <end position="92"/>
    </location>
</feature>
<protein>
    <recommendedName>
        <fullName evidence="12">Amino acid transporter transmembrane domain-containing protein</fullName>
    </recommendedName>
</protein>
<evidence type="ECO:0000256" key="7">
    <source>
        <dbReference type="ARBA" id="ARBA00023136"/>
    </source>
</evidence>
<proteinExistence type="predicted"/>
<feature type="transmembrane region" description="Helical" evidence="9">
    <location>
        <begin position="35"/>
        <end position="57"/>
    </location>
</feature>
<keyword evidence="6 9" id="KW-1133">Transmembrane helix</keyword>
<keyword evidence="7 9" id="KW-0472">Membrane</keyword>
<feature type="transmembrane region" description="Helical" evidence="9">
    <location>
        <begin position="251"/>
        <end position="273"/>
    </location>
</feature>
<feature type="transmembrane region" description="Helical" evidence="9">
    <location>
        <begin position="335"/>
        <end position="355"/>
    </location>
</feature>
<dbReference type="EMBL" id="CAUYUJ010018739">
    <property type="protein sequence ID" value="CAK0885982.1"/>
    <property type="molecule type" value="Genomic_DNA"/>
</dbReference>
<feature type="transmembrane region" description="Helical" evidence="9">
    <location>
        <begin position="293"/>
        <end position="314"/>
    </location>
</feature>
<feature type="transmembrane region" description="Helical" evidence="9">
    <location>
        <begin position="220"/>
        <end position="239"/>
    </location>
</feature>
<evidence type="ECO:0000313" key="10">
    <source>
        <dbReference type="EMBL" id="CAK0885982.1"/>
    </source>
</evidence>
<evidence type="ECO:0008006" key="12">
    <source>
        <dbReference type="Google" id="ProtNLM"/>
    </source>
</evidence>
<feature type="transmembrane region" description="Helical" evidence="9">
    <location>
        <begin position="361"/>
        <end position="380"/>
    </location>
</feature>
<reference evidence="10" key="1">
    <citation type="submission" date="2023-10" db="EMBL/GenBank/DDBJ databases">
        <authorList>
            <person name="Chen Y."/>
            <person name="Shah S."/>
            <person name="Dougan E. K."/>
            <person name="Thang M."/>
            <person name="Chan C."/>
        </authorList>
    </citation>
    <scope>NUCLEOTIDE SEQUENCE [LARGE SCALE GENOMIC DNA]</scope>
</reference>
<dbReference type="Pfam" id="PF03222">
    <property type="entry name" value="Trp_Tyr_perm"/>
    <property type="match status" value="1"/>
</dbReference>
<accession>A0ABN9WHR1</accession>
<evidence type="ECO:0000256" key="9">
    <source>
        <dbReference type="SAM" id="Phobius"/>
    </source>
</evidence>
<dbReference type="PANTHER" id="PTHR32195:SF24">
    <property type="entry name" value="TRYPTOPHAN OR TYROSINE TRANSPORTER PROTEIN"/>
    <property type="match status" value="1"/>
</dbReference>
<evidence type="ECO:0000256" key="3">
    <source>
        <dbReference type="ARBA" id="ARBA00022475"/>
    </source>
</evidence>
<evidence type="ECO:0000256" key="1">
    <source>
        <dbReference type="ARBA" id="ARBA00004429"/>
    </source>
</evidence>
<feature type="non-terminal residue" evidence="10">
    <location>
        <position position="1"/>
    </location>
</feature>
<evidence type="ECO:0000256" key="5">
    <source>
        <dbReference type="ARBA" id="ARBA00022692"/>
    </source>
</evidence>
<evidence type="ECO:0000256" key="6">
    <source>
        <dbReference type="ARBA" id="ARBA00022989"/>
    </source>
</evidence>
<feature type="compositionally biased region" description="Polar residues" evidence="8">
    <location>
        <begin position="1"/>
        <end position="10"/>
    </location>
</feature>
<feature type="transmembrane region" description="Helical" evidence="9">
    <location>
        <begin position="180"/>
        <end position="200"/>
    </location>
</feature>